<dbReference type="RefSeq" id="WP_006250742.1">
    <property type="nucleotide sequence ID" value="NZ_CP017484.1"/>
</dbReference>
<proteinExistence type="predicted"/>
<dbReference type="CDD" id="cd08566">
    <property type="entry name" value="GDPD_AtGDE_like"/>
    <property type="match status" value="1"/>
</dbReference>
<dbReference type="InterPro" id="IPR017946">
    <property type="entry name" value="PLC-like_Pdiesterase_TIM-brl"/>
</dbReference>
<dbReference type="PROSITE" id="PS51704">
    <property type="entry name" value="GP_PDE"/>
    <property type="match status" value="1"/>
</dbReference>
<name>A0A378N9P5_MANHA</name>
<dbReference type="Pfam" id="PF03009">
    <property type="entry name" value="GDPD"/>
    <property type="match status" value="1"/>
</dbReference>
<evidence type="ECO:0000259" key="2">
    <source>
        <dbReference type="PROSITE" id="PS51704"/>
    </source>
</evidence>
<feature type="domain" description="GP-PDE" evidence="2">
    <location>
        <begin position="40"/>
        <end position="295"/>
    </location>
</feature>
<dbReference type="GO" id="GO:0070291">
    <property type="term" value="P:N-acylethanolamine metabolic process"/>
    <property type="evidence" value="ECO:0007669"/>
    <property type="project" value="TreeGrafter"/>
</dbReference>
<organism evidence="3 4">
    <name type="scientific">Mannheimia haemolytica</name>
    <name type="common">Pasteurella haemolytica</name>
    <dbReference type="NCBI Taxonomy" id="75985"/>
    <lineage>
        <taxon>Bacteria</taxon>
        <taxon>Pseudomonadati</taxon>
        <taxon>Pseudomonadota</taxon>
        <taxon>Gammaproteobacteria</taxon>
        <taxon>Pasteurellales</taxon>
        <taxon>Pasteurellaceae</taxon>
        <taxon>Mannheimia</taxon>
    </lineage>
</organism>
<dbReference type="Proteomes" id="UP000254031">
    <property type="component" value="Unassembled WGS sequence"/>
</dbReference>
<sequence length="323" mass="36237">MKVIKTVATTLLLSLFSLSSFADSATQKILDNFQQYPFSQITVTHRAQAGVESRIFPENSLAAINLAINRGVGIIEIDPRLTADGHYVLLHDETLDRTTNVEEVFPQYKEKDGQYAGQVLLSKLTLEQVKQLKLTDGFDGQIHQVPTLKEVLAAAKGRVFLDLDLKEIDVEKLSALIKEFGNDNLLAYNSNAELLKQVTDKTGVIPLPINTPITKDGDPIADFHKFQKMWGDDFKIMHTFMSDVTPELVALADKHKVRLWINTLNDADGAAERFDYSLWKSYLGSGANVFQSDFSIELTRFIELRNSCLTLKNVQGCEVFTEH</sequence>
<dbReference type="GO" id="GO:0005886">
    <property type="term" value="C:plasma membrane"/>
    <property type="evidence" value="ECO:0007669"/>
    <property type="project" value="TreeGrafter"/>
</dbReference>
<feature type="chain" id="PRO_5016730417" evidence="1">
    <location>
        <begin position="23"/>
        <end position="323"/>
    </location>
</feature>
<gene>
    <name evidence="3" type="primary">glpQ_1</name>
    <name evidence="3" type="ORF">NCTC9380_00427</name>
</gene>
<dbReference type="GO" id="GO:0006580">
    <property type="term" value="P:ethanolamine metabolic process"/>
    <property type="evidence" value="ECO:0007669"/>
    <property type="project" value="TreeGrafter"/>
</dbReference>
<reference evidence="3 4" key="1">
    <citation type="submission" date="2018-06" db="EMBL/GenBank/DDBJ databases">
        <authorList>
            <consortium name="Pathogen Informatics"/>
            <person name="Doyle S."/>
        </authorList>
    </citation>
    <scope>NUCLEOTIDE SEQUENCE [LARGE SCALE GENOMIC DNA]</scope>
    <source>
        <strain evidence="3 4">NCTC9380</strain>
    </source>
</reference>
<dbReference type="GO" id="GO:0006644">
    <property type="term" value="P:phospholipid metabolic process"/>
    <property type="evidence" value="ECO:0007669"/>
    <property type="project" value="TreeGrafter"/>
</dbReference>
<keyword evidence="3" id="KW-0378">Hydrolase</keyword>
<evidence type="ECO:0000256" key="1">
    <source>
        <dbReference type="SAM" id="SignalP"/>
    </source>
</evidence>
<dbReference type="AlphaFoldDB" id="A0A378N9P5"/>
<dbReference type="GO" id="GO:0008889">
    <property type="term" value="F:glycerophosphodiester phosphodiesterase activity"/>
    <property type="evidence" value="ECO:0007669"/>
    <property type="project" value="UniProtKB-EC"/>
</dbReference>
<feature type="signal peptide" evidence="1">
    <location>
        <begin position="1"/>
        <end position="22"/>
    </location>
</feature>
<keyword evidence="1" id="KW-0732">Signal</keyword>
<dbReference type="Gene3D" id="3.20.20.190">
    <property type="entry name" value="Phosphatidylinositol (PI) phosphodiesterase"/>
    <property type="match status" value="1"/>
</dbReference>
<accession>A0A378N9P5</accession>
<dbReference type="SUPFAM" id="SSF51695">
    <property type="entry name" value="PLC-like phosphodiesterases"/>
    <property type="match status" value="1"/>
</dbReference>
<dbReference type="EMBL" id="UGPL01000006">
    <property type="protein sequence ID" value="STY65171.1"/>
    <property type="molecule type" value="Genomic_DNA"/>
</dbReference>
<dbReference type="InterPro" id="IPR030395">
    <property type="entry name" value="GP_PDE_dom"/>
</dbReference>
<dbReference type="PANTHER" id="PTHR46320:SF1">
    <property type="entry name" value="GLYCEROPHOSPHODIESTER PHOSPHODIESTERASE 1"/>
    <property type="match status" value="1"/>
</dbReference>
<evidence type="ECO:0000313" key="4">
    <source>
        <dbReference type="Proteomes" id="UP000254031"/>
    </source>
</evidence>
<protein>
    <submittedName>
        <fullName evidence="3">Glycerophosphoryl diester phosphodiesterase</fullName>
        <ecNumber evidence="3">3.1.4.46</ecNumber>
    </submittedName>
</protein>
<dbReference type="PANTHER" id="PTHR46320">
    <property type="entry name" value="GLYCEROPHOSPHODIESTER PHOSPHODIESTERASE 1"/>
    <property type="match status" value="1"/>
</dbReference>
<dbReference type="EC" id="3.1.4.46" evidence="3"/>
<evidence type="ECO:0000313" key="3">
    <source>
        <dbReference type="EMBL" id="STY65171.1"/>
    </source>
</evidence>